<proteinExistence type="predicted"/>
<dbReference type="Proteomes" id="UP001595692">
    <property type="component" value="Unassembled WGS sequence"/>
</dbReference>
<keyword evidence="1" id="KW-0472">Membrane</keyword>
<dbReference type="RefSeq" id="WP_377153575.1">
    <property type="nucleotide sequence ID" value="NZ_JBHSAF010000014.1"/>
</dbReference>
<keyword evidence="3" id="KW-1185">Reference proteome</keyword>
<comment type="caution">
    <text evidence="2">The sequence shown here is derived from an EMBL/GenBank/DDBJ whole genome shotgun (WGS) entry which is preliminary data.</text>
</comment>
<evidence type="ECO:0000313" key="2">
    <source>
        <dbReference type="EMBL" id="MFC3914570.1"/>
    </source>
</evidence>
<accession>A0ABV8CR99</accession>
<evidence type="ECO:0000256" key="1">
    <source>
        <dbReference type="SAM" id="Phobius"/>
    </source>
</evidence>
<dbReference type="EMBL" id="JBHSAF010000014">
    <property type="protein sequence ID" value="MFC3914570.1"/>
    <property type="molecule type" value="Genomic_DNA"/>
</dbReference>
<keyword evidence="1" id="KW-0812">Transmembrane</keyword>
<keyword evidence="1" id="KW-1133">Transmembrane helix</keyword>
<feature type="transmembrane region" description="Helical" evidence="1">
    <location>
        <begin position="71"/>
        <end position="91"/>
    </location>
</feature>
<organism evidence="2 3">
    <name type="scientific">Pseudaeromonas sharmana</name>
    <dbReference type="NCBI Taxonomy" id="328412"/>
    <lineage>
        <taxon>Bacteria</taxon>
        <taxon>Pseudomonadati</taxon>
        <taxon>Pseudomonadota</taxon>
        <taxon>Gammaproteobacteria</taxon>
        <taxon>Aeromonadales</taxon>
        <taxon>Aeromonadaceae</taxon>
        <taxon>Pseudaeromonas</taxon>
    </lineage>
</organism>
<gene>
    <name evidence="2" type="ORF">ACFOSS_14030</name>
</gene>
<sequence length="102" mass="11096">MKYITNPMACLIAVAAAILSMASYALIAPLWNVGGICEEPIYITMEPHCGPLFGIAIPEWWRVGVQTLCPVAPIFGVFIGVVTAIVLLYMVQVKSNQNTQQD</sequence>
<evidence type="ECO:0000313" key="3">
    <source>
        <dbReference type="Proteomes" id="UP001595692"/>
    </source>
</evidence>
<protein>
    <submittedName>
        <fullName evidence="2">Uncharacterized protein</fullName>
    </submittedName>
</protein>
<reference evidence="3" key="1">
    <citation type="journal article" date="2019" name="Int. J. Syst. Evol. Microbiol.">
        <title>The Global Catalogue of Microorganisms (GCM) 10K type strain sequencing project: providing services to taxonomists for standard genome sequencing and annotation.</title>
        <authorList>
            <consortium name="The Broad Institute Genomics Platform"/>
            <consortium name="The Broad Institute Genome Sequencing Center for Infectious Disease"/>
            <person name="Wu L."/>
            <person name="Ma J."/>
        </authorList>
    </citation>
    <scope>NUCLEOTIDE SEQUENCE [LARGE SCALE GENOMIC DNA]</scope>
    <source>
        <strain evidence="3">CCUG 54939</strain>
    </source>
</reference>
<name>A0ABV8CR99_9GAMM</name>